<dbReference type="Proteomes" id="UP000008721">
    <property type="component" value="Chromosome"/>
</dbReference>
<evidence type="ECO:0000313" key="2">
    <source>
        <dbReference type="EMBL" id="ADR34309.1"/>
    </source>
</evidence>
<dbReference type="STRING" id="709032.Sulku_1648"/>
<sequence length="152" mass="17360">MRFVLFVLVLTATFAFADTKKFMIDLKTGDIESFNNQLLVGVPGTIDYFTAQGDKVEVAVVIHGESYKFFVENLDNTQYGMDKALAERQDAIRKRLVEIEKKYHIRMEICMNGMHRKGILSEDLYPFVTPIKSAMVGLVKWQNAGYAYVPVH</sequence>
<name>E4U0J2_SULKY</name>
<evidence type="ECO:0000313" key="3">
    <source>
        <dbReference type="Proteomes" id="UP000008721"/>
    </source>
</evidence>
<dbReference type="SUPFAM" id="SSF75169">
    <property type="entry name" value="DsrEFH-like"/>
    <property type="match status" value="1"/>
</dbReference>
<keyword evidence="1" id="KW-0732">Signal</keyword>
<dbReference type="RefSeq" id="WP_013460506.1">
    <property type="nucleotide sequence ID" value="NC_014762.1"/>
</dbReference>
<dbReference type="AlphaFoldDB" id="E4U0J2"/>
<gene>
    <name evidence="2" type="ordered locus">Sulku_1648</name>
</gene>
<dbReference type="PANTHER" id="PTHR37691">
    <property type="entry name" value="BLR3518 PROTEIN"/>
    <property type="match status" value="1"/>
</dbReference>
<dbReference type="EMBL" id="CP002355">
    <property type="protein sequence ID" value="ADR34309.1"/>
    <property type="molecule type" value="Genomic_DNA"/>
</dbReference>
<protein>
    <submittedName>
        <fullName evidence="2">Uncharacterized protein</fullName>
    </submittedName>
</protein>
<proteinExistence type="predicted"/>
<dbReference type="KEGG" id="sku:Sulku_1648"/>
<evidence type="ECO:0000256" key="1">
    <source>
        <dbReference type="SAM" id="SignalP"/>
    </source>
</evidence>
<dbReference type="HOGENOM" id="CLU_1721422_0_0_7"/>
<organism evidence="2 3">
    <name type="scientific">Sulfuricurvum kujiense (strain ATCC BAA-921 / DSM 16994 / JCM 11577 / YK-1)</name>
    <dbReference type="NCBI Taxonomy" id="709032"/>
    <lineage>
        <taxon>Bacteria</taxon>
        <taxon>Pseudomonadati</taxon>
        <taxon>Campylobacterota</taxon>
        <taxon>Epsilonproteobacteria</taxon>
        <taxon>Campylobacterales</taxon>
        <taxon>Sulfurimonadaceae</taxon>
        <taxon>Sulfuricurvum</taxon>
    </lineage>
</organism>
<feature type="signal peptide" evidence="1">
    <location>
        <begin position="1"/>
        <end position="17"/>
    </location>
</feature>
<dbReference type="Pfam" id="PF02635">
    <property type="entry name" value="DsrE"/>
    <property type="match status" value="1"/>
</dbReference>
<dbReference type="PANTHER" id="PTHR37691:SF1">
    <property type="entry name" value="BLR3518 PROTEIN"/>
    <property type="match status" value="1"/>
</dbReference>
<feature type="chain" id="PRO_5003189947" evidence="1">
    <location>
        <begin position="18"/>
        <end position="152"/>
    </location>
</feature>
<dbReference type="eggNOG" id="COG1416">
    <property type="taxonomic scope" value="Bacteria"/>
</dbReference>
<keyword evidence="3" id="KW-1185">Reference proteome</keyword>
<dbReference type="Gene3D" id="3.40.1260.10">
    <property type="entry name" value="DsrEFH-like"/>
    <property type="match status" value="1"/>
</dbReference>
<dbReference type="InterPro" id="IPR027396">
    <property type="entry name" value="DsrEFH-like"/>
</dbReference>
<dbReference type="OrthoDB" id="13229at2"/>
<reference evidence="2 3" key="1">
    <citation type="journal article" date="2012" name="Stand. Genomic Sci.">
        <title>Complete genome sequence of the sulfur compounds oxidizing chemolithoautotroph Sulfuricurvum kujiense type strain (YK-1(T)).</title>
        <authorList>
            <person name="Han C."/>
            <person name="Kotsyurbenko O."/>
            <person name="Chertkov O."/>
            <person name="Held B."/>
            <person name="Lapidus A."/>
            <person name="Nolan M."/>
            <person name="Lucas S."/>
            <person name="Hammon N."/>
            <person name="Deshpande S."/>
            <person name="Cheng J.F."/>
            <person name="Tapia R."/>
            <person name="Goodwin L.A."/>
            <person name="Pitluck S."/>
            <person name="Liolios K."/>
            <person name="Pagani I."/>
            <person name="Ivanova N."/>
            <person name="Mavromatis K."/>
            <person name="Mikhailova N."/>
            <person name="Pati A."/>
            <person name="Chen A."/>
            <person name="Palaniappan K."/>
            <person name="Land M."/>
            <person name="Hauser L."/>
            <person name="Chang Y.J."/>
            <person name="Jeffries C.D."/>
            <person name="Brambilla E.M."/>
            <person name="Rohde M."/>
            <person name="Spring S."/>
            <person name="Sikorski J."/>
            <person name="Goker M."/>
            <person name="Woyke T."/>
            <person name="Bristow J."/>
            <person name="Eisen J.A."/>
            <person name="Markowitz V."/>
            <person name="Hugenholtz P."/>
            <person name="Kyrpides N.C."/>
            <person name="Klenk H.P."/>
            <person name="Detter J.C."/>
        </authorList>
    </citation>
    <scope>NUCLEOTIDE SEQUENCE [LARGE SCALE GENOMIC DNA]</scope>
    <source>
        <strain evidence="3">ATCC BAA-921 / DSM 16994 / JCM 11577 / YK-1</strain>
    </source>
</reference>
<dbReference type="InterPro" id="IPR003787">
    <property type="entry name" value="Sulphur_relay_DsrE/F-like"/>
</dbReference>
<accession>E4U0J2</accession>